<dbReference type="GO" id="GO:0005509">
    <property type="term" value="F:calcium ion binding"/>
    <property type="evidence" value="ECO:0007669"/>
    <property type="project" value="InterPro"/>
</dbReference>
<keyword evidence="2" id="KW-0106">Calcium</keyword>
<dbReference type="InterPro" id="IPR018247">
    <property type="entry name" value="EF_Hand_1_Ca_BS"/>
</dbReference>
<dbReference type="Gene3D" id="1.10.238.10">
    <property type="entry name" value="EF-hand"/>
    <property type="match status" value="1"/>
</dbReference>
<keyword evidence="6" id="KW-1185">Reference proteome</keyword>
<dbReference type="PANTHER" id="PTHR14095:SF0">
    <property type="entry name" value="MIP22305P"/>
    <property type="match status" value="1"/>
</dbReference>
<feature type="region of interest" description="Disordered" evidence="3">
    <location>
        <begin position="890"/>
        <end position="922"/>
    </location>
</feature>
<feature type="compositionally biased region" description="Polar residues" evidence="3">
    <location>
        <begin position="912"/>
        <end position="922"/>
    </location>
</feature>
<evidence type="ECO:0000256" key="1">
    <source>
        <dbReference type="ARBA" id="ARBA00022723"/>
    </source>
</evidence>
<reference evidence="5 6" key="2">
    <citation type="submission" date="2016-08" db="EMBL/GenBank/DDBJ databases">
        <title>Pervasive Adenine N6-methylation of Active Genes in Fungi.</title>
        <authorList>
            <consortium name="DOE Joint Genome Institute"/>
            <person name="Mondo S.J."/>
            <person name="Dannebaum R.O."/>
            <person name="Kuo R.C."/>
            <person name="Labutti K."/>
            <person name="Haridas S."/>
            <person name="Kuo A."/>
            <person name="Salamov A."/>
            <person name="Ahrendt S.R."/>
            <person name="Lipzen A."/>
            <person name="Sullivan W."/>
            <person name="Andreopoulos W.B."/>
            <person name="Clum A."/>
            <person name="Lindquist E."/>
            <person name="Daum C."/>
            <person name="Ramamoorthy G.K."/>
            <person name="Gryganskyi A."/>
            <person name="Culley D."/>
            <person name="Magnuson J.K."/>
            <person name="James T.Y."/>
            <person name="O'Malley M.A."/>
            <person name="Stajich J.E."/>
            <person name="Spatafora J.W."/>
            <person name="Visel A."/>
            <person name="Grigoriev I.V."/>
        </authorList>
    </citation>
    <scope>NUCLEOTIDE SEQUENCE [LARGE SCALE GENOMIC DNA]</scope>
    <source>
        <strain evidence="6">finn</strain>
    </source>
</reference>
<protein>
    <recommendedName>
        <fullName evidence="4">EF-hand domain-containing protein</fullName>
    </recommendedName>
</protein>
<evidence type="ECO:0000313" key="5">
    <source>
        <dbReference type="EMBL" id="ORX54866.1"/>
    </source>
</evidence>
<gene>
    <name evidence="5" type="ORF">BCR36DRAFT_581744</name>
</gene>
<dbReference type="Gene3D" id="1.10.238.220">
    <property type="match status" value="1"/>
</dbReference>
<dbReference type="STRING" id="1754191.A0A1Y1VFH9"/>
<accession>A0A1Y1VFH9</accession>
<dbReference type="InterPro" id="IPR041534">
    <property type="entry name" value="EF-hand_13"/>
</dbReference>
<dbReference type="Proteomes" id="UP000193719">
    <property type="component" value="Unassembled WGS sequence"/>
</dbReference>
<dbReference type="PROSITE" id="PS00018">
    <property type="entry name" value="EF_HAND_1"/>
    <property type="match status" value="1"/>
</dbReference>
<proteinExistence type="predicted"/>
<dbReference type="GO" id="GO:0000159">
    <property type="term" value="C:protein phosphatase type 2A complex"/>
    <property type="evidence" value="ECO:0007669"/>
    <property type="project" value="TreeGrafter"/>
</dbReference>
<dbReference type="InterPro" id="IPR002048">
    <property type="entry name" value="EF_hand_dom"/>
</dbReference>
<evidence type="ECO:0000313" key="6">
    <source>
        <dbReference type="Proteomes" id="UP000193719"/>
    </source>
</evidence>
<feature type="compositionally biased region" description="Acidic residues" evidence="3">
    <location>
        <begin position="890"/>
        <end position="907"/>
    </location>
</feature>
<evidence type="ECO:0000256" key="2">
    <source>
        <dbReference type="ARBA" id="ARBA00022837"/>
    </source>
</evidence>
<evidence type="ECO:0000256" key="3">
    <source>
        <dbReference type="SAM" id="MobiDB-lite"/>
    </source>
</evidence>
<dbReference type="OrthoDB" id="5586at2759"/>
<feature type="domain" description="EF-hand" evidence="4">
    <location>
        <begin position="693"/>
        <end position="728"/>
    </location>
</feature>
<reference evidence="5 6" key="1">
    <citation type="submission" date="2016-08" db="EMBL/GenBank/DDBJ databases">
        <title>Genomes of anaerobic fungi encode conserved fungal cellulosomes for biomass hydrolysis.</title>
        <authorList>
            <consortium name="DOE Joint Genome Institute"/>
            <person name="Haitjema C.H."/>
            <person name="Gilmore S.P."/>
            <person name="Henske J.K."/>
            <person name="Solomon K.V."/>
            <person name="De Groot R."/>
            <person name="Kuo A."/>
            <person name="Mondo S.J."/>
            <person name="Salamov A.A."/>
            <person name="Labutti K."/>
            <person name="Zhao Z."/>
            <person name="Chiniquy J."/>
            <person name="Barry K."/>
            <person name="Brewer H.M."/>
            <person name="Purvine S.O."/>
            <person name="Wright A.T."/>
            <person name="Boxma B."/>
            <person name="Van Alen T."/>
            <person name="Hackstein J.H."/>
            <person name="Baker S.E."/>
            <person name="Grigoriev I.V."/>
            <person name="O'Malley M.A."/>
        </authorList>
    </citation>
    <scope>NUCLEOTIDE SEQUENCE [LARGE SCALE GENOMIC DNA]</scope>
    <source>
        <strain evidence="6">finn</strain>
    </source>
</reference>
<dbReference type="AlphaFoldDB" id="A0A1Y1VFH9"/>
<dbReference type="SUPFAM" id="SSF47473">
    <property type="entry name" value="EF-hand"/>
    <property type="match status" value="2"/>
</dbReference>
<name>A0A1Y1VFH9_9FUNG</name>
<sequence>MLLRDYIKTESEEKIINKKKRITYNSNITNNSEYIVNNNKKDINLQENILSDNEEASNSNNSSSNQYEDYIEVIPELQINELFLYWINLPKTQNLIYNYLKKLGTKSDILNNLNNQLFNPNKEKFEKGEQKRKELLELQKFIFSIDNKSKNSTSIINNNSNNNKINHSFSHIQEEAKAEINTVNKTSLNKKEIITPTSKIHKSKALQRERRKVRKLDSSTNTYINHLSTSLYRNNDDIRNKEIEKVTKEENNIYKFKNNYNNEDSKLIETITESIDNNFIKLTEMITESKDNNIHNKLTEKNMADNLLAEQTKNELNNNLNNNIIIEVKENDETSLYSKTKTKKYDSGVDISFDSKSVIPRFYFPKGYPVENNIKKVIDKQLQKIEEIFKLSNDNQLNEQEFWKVTEECELPRYISAALFKKVIGEPDDISQLKVSFEGFKKVWIEIKSNNYDMDSLMFSILKPKNREKYRGKDDYLLQEDFFIVINDVVQYHPGLEFLSNMPIFQNRYIETVISRLFYSKPRNWNERMTLNEFRKVKFTQKLINLQDEDDDININRDIFSYKHFYVIYCKFWELDKDHDMKINRNELAKYDQYSITPIMIDRVIEGYGKVTSNDGEILKSGWRDKINDQKLNNNQSNVDNLSSLQEAFRNVSIKNKNYIFNSVIKDYDNEDDPNIMLYKDFIWFILSAEDKGTTQAIEYWFRCLDLDGDGVISVFEIEQFWIEQYQRMVECRTVDIWSFNDFLCYLLDMIQPENKNVITLADLKRSKNTPLFFDMLFDIKKYEMHLRCMDPLFREANEVWIIEGISSDNVNIDEEEKKIKLEGWEKFAERTYEQLAYEEMQAQQYQLSCQNYQMHKGKLVDTSYRHHRNSILEEDPFGPEIIDDDFLEEEDDEEYSICSDEDENEEIAYNSFDQNNSDLIN</sequence>
<keyword evidence="1" id="KW-0479">Metal-binding</keyword>
<dbReference type="Pfam" id="PF13202">
    <property type="entry name" value="EF-hand_5"/>
    <property type="match status" value="1"/>
</dbReference>
<dbReference type="GO" id="GO:0019888">
    <property type="term" value="F:protein phosphatase regulator activity"/>
    <property type="evidence" value="ECO:0007669"/>
    <property type="project" value="TreeGrafter"/>
</dbReference>
<dbReference type="Gene3D" id="1.10.238.230">
    <property type="match status" value="1"/>
</dbReference>
<dbReference type="PANTHER" id="PTHR14095">
    <property type="entry name" value="PHOSPHATASE 2A REGULATORY SUBUNIT-RELATED"/>
    <property type="match status" value="1"/>
</dbReference>
<dbReference type="PROSITE" id="PS50222">
    <property type="entry name" value="EF_HAND_2"/>
    <property type="match status" value="1"/>
</dbReference>
<dbReference type="EMBL" id="MCFH01000010">
    <property type="protein sequence ID" value="ORX54866.1"/>
    <property type="molecule type" value="Genomic_DNA"/>
</dbReference>
<comment type="caution">
    <text evidence="5">The sequence shown here is derived from an EMBL/GenBank/DDBJ whole genome shotgun (WGS) entry which is preliminary data.</text>
</comment>
<evidence type="ECO:0000259" key="4">
    <source>
        <dbReference type="PROSITE" id="PS50222"/>
    </source>
</evidence>
<organism evidence="5 6">
    <name type="scientific">Piromyces finnis</name>
    <dbReference type="NCBI Taxonomy" id="1754191"/>
    <lineage>
        <taxon>Eukaryota</taxon>
        <taxon>Fungi</taxon>
        <taxon>Fungi incertae sedis</taxon>
        <taxon>Chytridiomycota</taxon>
        <taxon>Chytridiomycota incertae sedis</taxon>
        <taxon>Neocallimastigomycetes</taxon>
        <taxon>Neocallimastigales</taxon>
        <taxon>Neocallimastigaceae</taxon>
        <taxon>Piromyces</taxon>
    </lineage>
</organism>
<dbReference type="InterPro" id="IPR011992">
    <property type="entry name" value="EF-hand-dom_pair"/>
</dbReference>
<dbReference type="Pfam" id="PF17958">
    <property type="entry name" value="EF-hand_13"/>
    <property type="match status" value="1"/>
</dbReference>